<dbReference type="Pfam" id="PF00425">
    <property type="entry name" value="Chorismate_bind"/>
    <property type="match status" value="1"/>
</dbReference>
<dbReference type="Proteomes" id="UP000297853">
    <property type="component" value="Unassembled WGS sequence"/>
</dbReference>
<evidence type="ECO:0000313" key="4">
    <source>
        <dbReference type="Proteomes" id="UP000297853"/>
    </source>
</evidence>
<dbReference type="EMBL" id="SOGQ01000077">
    <property type="protein sequence ID" value="TFC95514.1"/>
    <property type="molecule type" value="Genomic_DNA"/>
</dbReference>
<dbReference type="InterPro" id="IPR015890">
    <property type="entry name" value="Chorismate_C"/>
</dbReference>
<name>A0ABY2IWB0_9MICO</name>
<accession>A0ABY2IWB0</accession>
<feature type="domain" description="Chorismate-utilising enzyme C-terminal" evidence="1">
    <location>
        <begin position="236"/>
        <end position="489"/>
    </location>
</feature>
<proteinExistence type="predicted"/>
<protein>
    <submittedName>
        <fullName evidence="3">Anthranilate synthase component I family protein</fullName>
    </submittedName>
</protein>
<dbReference type="InterPro" id="IPR019999">
    <property type="entry name" value="Anth_synth_I-like"/>
</dbReference>
<evidence type="ECO:0000259" key="1">
    <source>
        <dbReference type="Pfam" id="PF00425"/>
    </source>
</evidence>
<organism evidence="3 4">
    <name type="scientific">Cryobacterium sinapicolor</name>
    <dbReference type="NCBI Taxonomy" id="1259236"/>
    <lineage>
        <taxon>Bacteria</taxon>
        <taxon>Bacillati</taxon>
        <taxon>Actinomycetota</taxon>
        <taxon>Actinomycetes</taxon>
        <taxon>Micrococcales</taxon>
        <taxon>Microbacteriaceae</taxon>
        <taxon>Cryobacterium</taxon>
    </lineage>
</organism>
<feature type="domain" description="Anthranilate synthase component I N-terminal" evidence="2">
    <location>
        <begin position="13"/>
        <end position="162"/>
    </location>
</feature>
<reference evidence="3 4" key="1">
    <citation type="submission" date="2019-03" db="EMBL/GenBank/DDBJ databases">
        <title>Genomics of glacier-inhabiting Cryobacterium strains.</title>
        <authorList>
            <person name="Liu Q."/>
            <person name="Xin Y.-H."/>
        </authorList>
    </citation>
    <scope>NUCLEOTIDE SEQUENCE [LARGE SCALE GENOMIC DNA]</scope>
    <source>
        <strain evidence="3 4">TMT1-23-1</strain>
    </source>
</reference>
<dbReference type="Gene3D" id="3.60.120.10">
    <property type="entry name" value="Anthranilate synthase"/>
    <property type="match status" value="1"/>
</dbReference>
<dbReference type="PRINTS" id="PR00095">
    <property type="entry name" value="ANTSNTHASEI"/>
</dbReference>
<evidence type="ECO:0000313" key="3">
    <source>
        <dbReference type="EMBL" id="TFC95514.1"/>
    </source>
</evidence>
<dbReference type="PANTHER" id="PTHR11236">
    <property type="entry name" value="AMINOBENZOATE/ANTHRANILATE SYNTHASE"/>
    <property type="match status" value="1"/>
</dbReference>
<comment type="caution">
    <text evidence="3">The sequence shown here is derived from an EMBL/GenBank/DDBJ whole genome shotgun (WGS) entry which is preliminary data.</text>
</comment>
<dbReference type="SUPFAM" id="SSF56322">
    <property type="entry name" value="ADC synthase"/>
    <property type="match status" value="1"/>
</dbReference>
<evidence type="ECO:0000259" key="2">
    <source>
        <dbReference type="Pfam" id="PF04715"/>
    </source>
</evidence>
<gene>
    <name evidence="3" type="ORF">E3T28_13540</name>
</gene>
<dbReference type="Pfam" id="PF04715">
    <property type="entry name" value="Anth_synt_I_N"/>
    <property type="match status" value="1"/>
</dbReference>
<dbReference type="InterPro" id="IPR006805">
    <property type="entry name" value="Anth_synth_I_N"/>
</dbReference>
<keyword evidence="4" id="KW-1185">Reference proteome</keyword>
<dbReference type="PANTHER" id="PTHR11236:SF18">
    <property type="entry name" value="AMINODEOXYCHORISMATE SYNTHASE"/>
    <property type="match status" value="1"/>
</dbReference>
<sequence>MTGPIQRILLTEWWDPVTVFDTLYRDSPYAFWLDAGDGAATGLSYLGAASSGSRFAIASVPEGTVTVSAAGNPSGSGFASPGTIFEFLRADLAGSTDDSRVGTDSSPAGGTGGFRLGWVGWLGYELGAQTVGTPVHASRHPDAALLEVHRVLVFDHAARTVTALARCAPGDPTDAPQAWADAVQHSLAGSESSPAVAVTRPVLQLFRGTGTADTDTGTADTDTAGTVAARWRHDAHRYAELIADCQASIRAGDAYQLCLTNEIQVDVRPHPVDTYLALRAGSPSHHGGFLRFGDTALLSASPEEFLAVTVDGRITTKPIKGTRARSTGVVRDQELRDELEASEKERAENLMIVDLMRNDLGRIAELGSVQVTTLLAVESYAHVHQLVSTVEARLAAGLTGVDVVESSFPAGSMTGAPKISAMTILDAFEDGPRGLYAGAFGYFGQDGAVDLAMVIRSIVLGPDGASIGTGGGITALSDPLEEIEETRLKAAALLAVLGVHLPGPATGQGQV</sequence>
<dbReference type="InterPro" id="IPR005801">
    <property type="entry name" value="ADC_synthase"/>
</dbReference>
<dbReference type="RefSeq" id="WP_134432254.1">
    <property type="nucleotide sequence ID" value="NZ_SOGQ01000077.1"/>
</dbReference>